<proteinExistence type="inferred from homology"/>
<feature type="transmembrane region" description="Helical" evidence="9">
    <location>
        <begin position="280"/>
        <end position="303"/>
    </location>
</feature>
<evidence type="ECO:0000313" key="11">
    <source>
        <dbReference type="EMBL" id="RMJ19213.1"/>
    </source>
</evidence>
<feature type="transmembrane region" description="Helical" evidence="9">
    <location>
        <begin position="211"/>
        <end position="231"/>
    </location>
</feature>
<gene>
    <name evidence="11" type="ORF">CDV36_001136</name>
</gene>
<feature type="compositionally biased region" description="Basic and acidic residues" evidence="8">
    <location>
        <begin position="8"/>
        <end position="24"/>
    </location>
</feature>
<keyword evidence="2" id="KW-0813">Transport</keyword>
<feature type="domain" description="Major facilitator superfamily (MFS) profile" evidence="10">
    <location>
        <begin position="52"/>
        <end position="464"/>
    </location>
</feature>
<evidence type="ECO:0000256" key="5">
    <source>
        <dbReference type="ARBA" id="ARBA00023136"/>
    </source>
</evidence>
<dbReference type="InterPro" id="IPR036259">
    <property type="entry name" value="MFS_trans_sf"/>
</dbReference>
<sequence length="513" mass="56302">MTTFEDAAAEKPRSEAIEQPEKFDNQNNEVAVFEDIDPEEERKLVRKLDRVIMPLMALVYFFQYLDKGSINYAAVFGLKTDLKLSGEEFSWVVSLFYLGQLASEYPAAYILSRFHITIFVGATIVVWGGVEMAIGGTNNFHGLAAARFFLGFAEAAVSPAFVIITSNWYRRSEHPIRVATWMSMNGISQIVGALLMYAVGGAKMSIESWRAIFLVFGGLTVACGIVFVLLMPRDTTTAWFLNEREREIATRRLAIDRATRDKAHFDKGQMWEALSSPLTWLYFMMALCVTLTTPILKFSSLVINGFGFSKFRTMLVGLPGGAINFVTVWMSAIIPLLLPGTRVYTAIGLTLIPLAGSAILLALPVNVNGGASWGIVASTWLAACCSAPLCSCASLVASNVKGNTKKSIVSAGFFITYCVGCIVSPQAWQEEDAPRYTKGCILSIAAWVALIITLVVYMILVKRENRVRDRKAAEGQIEYLSASQVGEGSHTQIGVSVDSDLTDMGDKGFRYNS</sequence>
<reference evidence="11 12" key="1">
    <citation type="submission" date="2017-06" db="EMBL/GenBank/DDBJ databases">
        <title>Comparative genomic analysis of Ambrosia Fusariam Clade fungi.</title>
        <authorList>
            <person name="Stajich J.E."/>
            <person name="Carrillo J."/>
            <person name="Kijimoto T."/>
            <person name="Eskalen A."/>
            <person name="O'Donnell K."/>
            <person name="Kasson M."/>
        </authorList>
    </citation>
    <scope>NUCLEOTIDE SEQUENCE [LARGE SCALE GENOMIC DNA]</scope>
    <source>
        <strain evidence="11">UCR3666</strain>
    </source>
</reference>
<dbReference type="OrthoDB" id="6730379at2759"/>
<feature type="transmembrane region" description="Helical" evidence="9">
    <location>
        <begin position="408"/>
        <end position="428"/>
    </location>
</feature>
<comment type="similarity">
    <text evidence="7">Belongs to the major facilitator superfamily. Allantoate permease family.</text>
</comment>
<keyword evidence="12" id="KW-1185">Reference proteome</keyword>
<dbReference type="InterPro" id="IPR020846">
    <property type="entry name" value="MFS_dom"/>
</dbReference>
<feature type="transmembrane region" description="Helical" evidence="9">
    <location>
        <begin position="315"/>
        <end position="337"/>
    </location>
</feature>
<feature type="region of interest" description="Disordered" evidence="8">
    <location>
        <begin position="1"/>
        <end position="24"/>
    </location>
</feature>
<evidence type="ECO:0000256" key="6">
    <source>
        <dbReference type="ARBA" id="ARBA00023180"/>
    </source>
</evidence>
<evidence type="ECO:0000256" key="1">
    <source>
        <dbReference type="ARBA" id="ARBA00004141"/>
    </source>
</evidence>
<protein>
    <recommendedName>
        <fullName evidence="10">Major facilitator superfamily (MFS) profile domain-containing protein</fullName>
    </recommendedName>
</protein>
<feature type="transmembrane region" description="Helical" evidence="9">
    <location>
        <begin position="107"/>
        <end position="127"/>
    </location>
</feature>
<feature type="transmembrane region" description="Helical" evidence="9">
    <location>
        <begin position="343"/>
        <end position="363"/>
    </location>
</feature>
<evidence type="ECO:0000256" key="8">
    <source>
        <dbReference type="SAM" id="MobiDB-lite"/>
    </source>
</evidence>
<dbReference type="PANTHER" id="PTHR43791:SF103">
    <property type="entry name" value="MAJOR FACILITATOR SUPERFAMILY (MFS) PROFILE DOMAIN-CONTAINING PROTEIN-RELATED"/>
    <property type="match status" value="1"/>
</dbReference>
<feature type="transmembrane region" description="Helical" evidence="9">
    <location>
        <begin position="440"/>
        <end position="460"/>
    </location>
</feature>
<dbReference type="GO" id="GO:0022857">
    <property type="term" value="F:transmembrane transporter activity"/>
    <property type="evidence" value="ECO:0007669"/>
    <property type="project" value="InterPro"/>
</dbReference>
<dbReference type="SUPFAM" id="SSF103473">
    <property type="entry name" value="MFS general substrate transporter"/>
    <property type="match status" value="1"/>
</dbReference>
<dbReference type="PROSITE" id="PS50850">
    <property type="entry name" value="MFS"/>
    <property type="match status" value="1"/>
</dbReference>
<feature type="transmembrane region" description="Helical" evidence="9">
    <location>
        <begin position="375"/>
        <end position="396"/>
    </location>
</feature>
<evidence type="ECO:0000256" key="2">
    <source>
        <dbReference type="ARBA" id="ARBA00022448"/>
    </source>
</evidence>
<organism evidence="11 12">
    <name type="scientific">Fusarium kuroshium</name>
    <dbReference type="NCBI Taxonomy" id="2010991"/>
    <lineage>
        <taxon>Eukaryota</taxon>
        <taxon>Fungi</taxon>
        <taxon>Dikarya</taxon>
        <taxon>Ascomycota</taxon>
        <taxon>Pezizomycotina</taxon>
        <taxon>Sordariomycetes</taxon>
        <taxon>Hypocreomycetidae</taxon>
        <taxon>Hypocreales</taxon>
        <taxon>Nectriaceae</taxon>
        <taxon>Fusarium</taxon>
        <taxon>Fusarium solani species complex</taxon>
    </lineage>
</organism>
<dbReference type="FunFam" id="1.20.1250.20:FF:000064">
    <property type="entry name" value="MFS allantoate transporter"/>
    <property type="match status" value="1"/>
</dbReference>
<evidence type="ECO:0000313" key="12">
    <source>
        <dbReference type="Proteomes" id="UP000277212"/>
    </source>
</evidence>
<keyword evidence="5 9" id="KW-0472">Membrane</keyword>
<keyword evidence="3 9" id="KW-0812">Transmembrane</keyword>
<keyword evidence="4 9" id="KW-1133">Transmembrane helix</keyword>
<dbReference type="AlphaFoldDB" id="A0A3M2SNT3"/>
<name>A0A3M2SNT3_9HYPO</name>
<feature type="transmembrane region" description="Helical" evidence="9">
    <location>
        <begin position="148"/>
        <end position="169"/>
    </location>
</feature>
<accession>A0A3M2SNT3</accession>
<dbReference type="InterPro" id="IPR011701">
    <property type="entry name" value="MFS"/>
</dbReference>
<dbReference type="EMBL" id="NKUJ01000010">
    <property type="protein sequence ID" value="RMJ19213.1"/>
    <property type="molecule type" value="Genomic_DNA"/>
</dbReference>
<evidence type="ECO:0000256" key="9">
    <source>
        <dbReference type="SAM" id="Phobius"/>
    </source>
</evidence>
<comment type="caution">
    <text evidence="11">The sequence shown here is derived from an EMBL/GenBank/DDBJ whole genome shotgun (WGS) entry which is preliminary data.</text>
</comment>
<dbReference type="Gene3D" id="1.20.1250.20">
    <property type="entry name" value="MFS general substrate transporter like domains"/>
    <property type="match status" value="1"/>
</dbReference>
<feature type="transmembrane region" description="Helical" evidence="9">
    <location>
        <begin position="181"/>
        <end position="199"/>
    </location>
</feature>
<dbReference type="PANTHER" id="PTHR43791">
    <property type="entry name" value="PERMEASE-RELATED"/>
    <property type="match status" value="1"/>
</dbReference>
<dbReference type="Proteomes" id="UP000277212">
    <property type="component" value="Unassembled WGS sequence"/>
</dbReference>
<evidence type="ECO:0000256" key="7">
    <source>
        <dbReference type="ARBA" id="ARBA00037968"/>
    </source>
</evidence>
<evidence type="ECO:0000259" key="10">
    <source>
        <dbReference type="PROSITE" id="PS50850"/>
    </source>
</evidence>
<comment type="subcellular location">
    <subcellularLocation>
        <location evidence="1">Membrane</location>
        <topology evidence="1">Multi-pass membrane protein</topology>
    </subcellularLocation>
</comment>
<dbReference type="Pfam" id="PF07690">
    <property type="entry name" value="MFS_1"/>
    <property type="match status" value="1"/>
</dbReference>
<dbReference type="GO" id="GO:0016020">
    <property type="term" value="C:membrane"/>
    <property type="evidence" value="ECO:0007669"/>
    <property type="project" value="UniProtKB-SubCell"/>
</dbReference>
<evidence type="ECO:0000256" key="3">
    <source>
        <dbReference type="ARBA" id="ARBA00022692"/>
    </source>
</evidence>
<evidence type="ECO:0000256" key="4">
    <source>
        <dbReference type="ARBA" id="ARBA00022989"/>
    </source>
</evidence>
<keyword evidence="6" id="KW-0325">Glycoprotein</keyword>